<evidence type="ECO:0008006" key="3">
    <source>
        <dbReference type="Google" id="ProtNLM"/>
    </source>
</evidence>
<comment type="caution">
    <text evidence="1">The sequence shown here is derived from an EMBL/GenBank/DDBJ whole genome shotgun (WGS) entry which is preliminary data.</text>
</comment>
<dbReference type="EMBL" id="JASWER010000010">
    <property type="protein sequence ID" value="MDL5377740.1"/>
    <property type="molecule type" value="Genomic_DNA"/>
</dbReference>
<evidence type="ECO:0000313" key="1">
    <source>
        <dbReference type="EMBL" id="MDL5377740.1"/>
    </source>
</evidence>
<keyword evidence="2" id="KW-1185">Reference proteome</keyword>
<dbReference type="Proteomes" id="UP001230807">
    <property type="component" value="Unassembled WGS sequence"/>
</dbReference>
<gene>
    <name evidence="1" type="ORF">QR695_12095</name>
</gene>
<proteinExistence type="predicted"/>
<name>A0ABT7MRC7_9BACL</name>
<dbReference type="Gene3D" id="1.10.150.20">
    <property type="entry name" value="5' to 3' exonuclease, C-terminal subdomain"/>
    <property type="match status" value="1"/>
</dbReference>
<dbReference type="SUPFAM" id="SSF47789">
    <property type="entry name" value="C-terminal domain of RNA polymerase alpha subunit"/>
    <property type="match status" value="1"/>
</dbReference>
<protein>
    <recommendedName>
        <fullName evidence="3">DNA-binding protein</fullName>
    </recommendedName>
</protein>
<dbReference type="RefSeq" id="WP_214719083.1">
    <property type="nucleotide sequence ID" value="NZ_CP183077.1"/>
</dbReference>
<reference evidence="1 2" key="1">
    <citation type="submission" date="2023-06" db="EMBL/GenBank/DDBJ databases">
        <title>Influencing factors and mechanism of Cr(VI) reduction by facultative anaerobic Exiguobacterium sp. PY14.</title>
        <authorList>
            <person name="Zou L."/>
        </authorList>
    </citation>
    <scope>NUCLEOTIDE SEQUENCE [LARGE SCALE GENOMIC DNA]</scope>
    <source>
        <strain evidence="1 2">PY14</strain>
    </source>
</reference>
<accession>A0ABT7MRC7</accession>
<organism evidence="1 2">
    <name type="scientific">Exiguobacterium mexicanum</name>
    <dbReference type="NCBI Taxonomy" id="340146"/>
    <lineage>
        <taxon>Bacteria</taxon>
        <taxon>Bacillati</taxon>
        <taxon>Bacillota</taxon>
        <taxon>Bacilli</taxon>
        <taxon>Bacillales</taxon>
        <taxon>Bacillales Family XII. Incertae Sedis</taxon>
        <taxon>Exiguobacterium</taxon>
    </lineage>
</organism>
<evidence type="ECO:0000313" key="2">
    <source>
        <dbReference type="Proteomes" id="UP001230807"/>
    </source>
</evidence>
<sequence>MTPLPKCSAPAERALKAAYIDTLEQLATYTKQEIAALHGVGPSVLRILETALHEQGLRFTDNEIHS</sequence>